<protein>
    <submittedName>
        <fullName evidence="2">Uncharacterized protein</fullName>
    </submittedName>
</protein>
<name>K9W9P8_9CYAN</name>
<reference evidence="2 3" key="1">
    <citation type="submission" date="2012-06" db="EMBL/GenBank/DDBJ databases">
        <title>Finished chromosome of genome of Microcoleus sp. PCC 7113.</title>
        <authorList>
            <consortium name="US DOE Joint Genome Institute"/>
            <person name="Gugger M."/>
            <person name="Coursin T."/>
            <person name="Rippka R."/>
            <person name="Tandeau De Marsac N."/>
            <person name="Huntemann M."/>
            <person name="Wei C.-L."/>
            <person name="Han J."/>
            <person name="Detter J.C."/>
            <person name="Han C."/>
            <person name="Tapia R."/>
            <person name="Chen A."/>
            <person name="Kyrpides N."/>
            <person name="Mavromatis K."/>
            <person name="Markowitz V."/>
            <person name="Szeto E."/>
            <person name="Ivanova N."/>
            <person name="Pagani I."/>
            <person name="Pati A."/>
            <person name="Goodwin L."/>
            <person name="Nordberg H.P."/>
            <person name="Cantor M.N."/>
            <person name="Hua S.X."/>
            <person name="Woyke T."/>
            <person name="Kerfeld C.A."/>
        </authorList>
    </citation>
    <scope>NUCLEOTIDE SEQUENCE [LARGE SCALE GENOMIC DNA]</scope>
    <source>
        <strain evidence="2 3">PCC 7113</strain>
    </source>
</reference>
<evidence type="ECO:0000313" key="2">
    <source>
        <dbReference type="EMBL" id="AFZ16499.1"/>
    </source>
</evidence>
<feature type="transmembrane region" description="Helical" evidence="1">
    <location>
        <begin position="191"/>
        <end position="213"/>
    </location>
</feature>
<keyword evidence="1" id="KW-1133">Transmembrane helix</keyword>
<dbReference type="EMBL" id="CP003630">
    <property type="protein sequence ID" value="AFZ16499.1"/>
    <property type="molecule type" value="Genomic_DNA"/>
</dbReference>
<accession>K9W9P8</accession>
<evidence type="ECO:0000256" key="1">
    <source>
        <dbReference type="SAM" id="Phobius"/>
    </source>
</evidence>
<dbReference type="RefSeq" id="WP_015180663.1">
    <property type="nucleotide sequence ID" value="NC_019738.1"/>
</dbReference>
<feature type="transmembrane region" description="Helical" evidence="1">
    <location>
        <begin position="121"/>
        <end position="140"/>
    </location>
</feature>
<gene>
    <name evidence="2" type="ORF">Mic7113_0583</name>
</gene>
<sequence length="279" mass="31951">MQRNHYTDLKQASQEQLENSDSLLNSAVSSRQLEIRLSPRRTLRFLLFVILGLNLVSLIGQWTQYFLPDYFLRDRLAGIFNVDAEKNIPAFYSMSTLLFCSILLATIAYAKKIARNRYVPYWGALSIIFLYLAWDEAFSIHEQIIEPLRSTLNTNSFFHFAWVIPGSILVLLCLLAFWGFLCILPKKTRRLFLVAGTIYVAGALGMEMINGYYVSLYGQQNMGYAILTTLEEFSEMVGIAVFIYALLSYMGLSMDLDLSIRILKDRKQGEEPGRLSNQL</sequence>
<evidence type="ECO:0000313" key="3">
    <source>
        <dbReference type="Proteomes" id="UP000010471"/>
    </source>
</evidence>
<dbReference type="STRING" id="1173027.Mic7113_0583"/>
<feature type="transmembrane region" description="Helical" evidence="1">
    <location>
        <begin position="233"/>
        <end position="252"/>
    </location>
</feature>
<dbReference type="HOGENOM" id="CLU_072761_0_0_3"/>
<feature type="transmembrane region" description="Helical" evidence="1">
    <location>
        <begin position="160"/>
        <end position="184"/>
    </location>
</feature>
<dbReference type="OrthoDB" id="451488at2"/>
<keyword evidence="1" id="KW-0472">Membrane</keyword>
<proteinExistence type="predicted"/>
<dbReference type="eggNOG" id="ENOG5031B6Q">
    <property type="taxonomic scope" value="Bacteria"/>
</dbReference>
<keyword evidence="3" id="KW-1185">Reference proteome</keyword>
<dbReference type="KEGG" id="mic:Mic7113_0583"/>
<organism evidence="2 3">
    <name type="scientific">Allocoleopsis franciscana PCC 7113</name>
    <dbReference type="NCBI Taxonomy" id="1173027"/>
    <lineage>
        <taxon>Bacteria</taxon>
        <taxon>Bacillati</taxon>
        <taxon>Cyanobacteriota</taxon>
        <taxon>Cyanophyceae</taxon>
        <taxon>Coleofasciculales</taxon>
        <taxon>Coleofasciculaceae</taxon>
        <taxon>Allocoleopsis</taxon>
        <taxon>Allocoleopsis franciscana</taxon>
    </lineage>
</organism>
<dbReference type="AlphaFoldDB" id="K9W9P8"/>
<dbReference type="Proteomes" id="UP000010471">
    <property type="component" value="Chromosome"/>
</dbReference>
<feature type="transmembrane region" description="Helical" evidence="1">
    <location>
        <begin position="87"/>
        <end position="109"/>
    </location>
</feature>
<feature type="transmembrane region" description="Helical" evidence="1">
    <location>
        <begin position="45"/>
        <end position="67"/>
    </location>
</feature>
<keyword evidence="1" id="KW-0812">Transmembrane</keyword>